<dbReference type="OrthoDB" id="9793697at2"/>
<name>A0A2M9Y6P5_9LEPT</name>
<dbReference type="EMBL" id="RQFP01000001">
    <property type="protein sequence ID" value="TGK95787.1"/>
    <property type="molecule type" value="Genomic_DNA"/>
</dbReference>
<gene>
    <name evidence="4" type="ORF">EHQ30_03915</name>
</gene>
<comment type="similarity">
    <text evidence="1 2">Belongs to the anti-sigma-factor antagonist family.</text>
</comment>
<keyword evidence="5" id="KW-1185">Reference proteome</keyword>
<dbReference type="NCBIfam" id="TIGR00377">
    <property type="entry name" value="ant_ant_sig"/>
    <property type="match status" value="1"/>
</dbReference>
<proteinExistence type="inferred from homology"/>
<evidence type="ECO:0000259" key="3">
    <source>
        <dbReference type="PROSITE" id="PS50801"/>
    </source>
</evidence>
<reference evidence="4" key="1">
    <citation type="journal article" date="2019" name="PLoS Negl. Trop. Dis.">
        <title>Revisiting the worldwide diversity of Leptospira species in the environment.</title>
        <authorList>
            <person name="Vincent A.T."/>
            <person name="Schiettekatte O."/>
            <person name="Bourhy P."/>
            <person name="Veyrier F.J."/>
            <person name="Picardeau M."/>
        </authorList>
    </citation>
    <scope>NUCLEOTIDE SEQUENCE [LARGE SCALE GENOMIC DNA]</scope>
    <source>
        <strain evidence="4">201800277</strain>
    </source>
</reference>
<protein>
    <recommendedName>
        <fullName evidence="2">Anti-sigma factor antagonist</fullName>
    </recommendedName>
</protein>
<dbReference type="GO" id="GO:0043856">
    <property type="term" value="F:anti-sigma factor antagonist activity"/>
    <property type="evidence" value="ECO:0007669"/>
    <property type="project" value="InterPro"/>
</dbReference>
<dbReference type="Proteomes" id="UP000297891">
    <property type="component" value="Unassembled WGS sequence"/>
</dbReference>
<dbReference type="Pfam" id="PF01740">
    <property type="entry name" value="STAS"/>
    <property type="match status" value="1"/>
</dbReference>
<dbReference type="PROSITE" id="PS50801">
    <property type="entry name" value="STAS"/>
    <property type="match status" value="1"/>
</dbReference>
<evidence type="ECO:0000313" key="4">
    <source>
        <dbReference type="EMBL" id="TGK95787.1"/>
    </source>
</evidence>
<dbReference type="RefSeq" id="WP_015682560.1">
    <property type="nucleotide sequence ID" value="NZ_NPDQ01000001.1"/>
</dbReference>
<evidence type="ECO:0000313" key="5">
    <source>
        <dbReference type="Proteomes" id="UP000297891"/>
    </source>
</evidence>
<comment type="caution">
    <text evidence="4">The sequence shown here is derived from an EMBL/GenBank/DDBJ whole genome shotgun (WGS) entry which is preliminary data.</text>
</comment>
<accession>A0A2M9Y6P5</accession>
<sequence>MEINLKKNADAYVISISGSLDIYTSLDFKNFLETNVPTQPTDNLHVIINLEKLNYIDSSGIGMLIKQLNYVQELKGKFSIANMKPAIEKVFKVAGLTSYFQTIGEDEYREKYAV</sequence>
<evidence type="ECO:0000256" key="2">
    <source>
        <dbReference type="RuleBase" id="RU003749"/>
    </source>
</evidence>
<feature type="domain" description="STAS" evidence="3">
    <location>
        <begin position="1"/>
        <end position="114"/>
    </location>
</feature>
<dbReference type="PANTHER" id="PTHR33495:SF2">
    <property type="entry name" value="ANTI-SIGMA FACTOR ANTAGONIST TM_1081-RELATED"/>
    <property type="match status" value="1"/>
</dbReference>
<dbReference type="AlphaFoldDB" id="A0A2M9Y6P5"/>
<dbReference type="InterPro" id="IPR002645">
    <property type="entry name" value="STAS_dom"/>
</dbReference>
<dbReference type="SUPFAM" id="SSF52091">
    <property type="entry name" value="SpoIIaa-like"/>
    <property type="match status" value="1"/>
</dbReference>
<dbReference type="CDD" id="cd07043">
    <property type="entry name" value="STAS_anti-anti-sigma_factors"/>
    <property type="match status" value="1"/>
</dbReference>
<dbReference type="PANTHER" id="PTHR33495">
    <property type="entry name" value="ANTI-SIGMA FACTOR ANTAGONIST TM_1081-RELATED-RELATED"/>
    <property type="match status" value="1"/>
</dbReference>
<dbReference type="InterPro" id="IPR003658">
    <property type="entry name" value="Anti-sigma_ant"/>
</dbReference>
<organism evidence="4 5">
    <name type="scientific">Leptospira brenneri</name>
    <dbReference type="NCBI Taxonomy" id="2023182"/>
    <lineage>
        <taxon>Bacteria</taxon>
        <taxon>Pseudomonadati</taxon>
        <taxon>Spirochaetota</taxon>
        <taxon>Spirochaetia</taxon>
        <taxon>Leptospirales</taxon>
        <taxon>Leptospiraceae</taxon>
        <taxon>Leptospira</taxon>
    </lineage>
</organism>
<evidence type="ECO:0000256" key="1">
    <source>
        <dbReference type="ARBA" id="ARBA00009013"/>
    </source>
</evidence>
<dbReference type="InterPro" id="IPR036513">
    <property type="entry name" value="STAS_dom_sf"/>
</dbReference>
<dbReference type="Gene3D" id="3.30.750.24">
    <property type="entry name" value="STAS domain"/>
    <property type="match status" value="1"/>
</dbReference>